<dbReference type="KEGG" id="ccoe:CETAM_00600"/>
<dbReference type="GO" id="GO:0003978">
    <property type="term" value="F:UDP-glucose 4-epimerase activity"/>
    <property type="evidence" value="ECO:0007669"/>
    <property type="project" value="UniProtKB-EC"/>
</dbReference>
<dbReference type="GO" id="GO:0004029">
    <property type="term" value="F:aldehyde dehydrogenase (NAD+) activity"/>
    <property type="evidence" value="ECO:0007669"/>
    <property type="project" value="TreeGrafter"/>
</dbReference>
<accession>A0A6B8VGW6</accession>
<dbReference type="Pfam" id="PF11066">
    <property type="entry name" value="DUF2867"/>
    <property type="match status" value="1"/>
</dbReference>
<dbReference type="Proteomes" id="UP000425178">
    <property type="component" value="Chromosome"/>
</dbReference>
<dbReference type="RefSeq" id="WP_156226600.1">
    <property type="nucleotide sequence ID" value="NZ_CP046453.1"/>
</dbReference>
<dbReference type="GO" id="GO:0005737">
    <property type="term" value="C:cytoplasm"/>
    <property type="evidence" value="ECO:0007669"/>
    <property type="project" value="TreeGrafter"/>
</dbReference>
<dbReference type="PANTHER" id="PTHR48079">
    <property type="entry name" value="PROTEIN YEEZ"/>
    <property type="match status" value="1"/>
</dbReference>
<evidence type="ECO:0000313" key="3">
    <source>
        <dbReference type="Proteomes" id="UP000425178"/>
    </source>
</evidence>
<keyword evidence="2" id="KW-0413">Isomerase</keyword>
<name>A0A6B8VGW6_9CORY</name>
<dbReference type="SUPFAM" id="SSF55961">
    <property type="entry name" value="Bet v1-like"/>
    <property type="match status" value="1"/>
</dbReference>
<dbReference type="InterPro" id="IPR021295">
    <property type="entry name" value="DUF2867"/>
</dbReference>
<reference evidence="2 3" key="1">
    <citation type="journal article" date="2021" name="Int. J. Syst. Evol. Microbiol.">
        <title>Classification of three corynebacterial strains isolated from a small paddock in North Rhine-Westphalia: proposal of &lt;i&gt;Corynebacterium kalinowskii&lt;/i&gt; sp. nov., &lt;i&gt;Corynebacterium comes&lt;/i&gt; sp. nov. and &lt;i&gt;Corynebacterium occultum&lt;/i&gt; sp. nov.</title>
        <authorList>
            <person name="Schaffert L."/>
            <person name="Ruwe M."/>
            <person name="Milse J."/>
            <person name="Hanuschka K."/>
            <person name="Ortseifen V."/>
            <person name="Droste J."/>
            <person name="Brandt D."/>
            <person name="Schl L."/>
            <person name="Kutter Y."/>
            <person name="Vinke S."/>
            <person name="Vieh P."/>
            <person name="Jacob L."/>
            <person name="L N.C."/>
            <person name="Schulte-Berndt E."/>
            <person name="Hain C."/>
            <person name="Linder M."/>
            <person name="Schmidt P."/>
            <person name="Wollenschl L."/>
            <person name="Luttermann T."/>
            <person name="Thieme E."/>
            <person name="Hassa J."/>
            <person name="Haak M."/>
            <person name="Wittchen M."/>
            <person name="Mentz A."/>
            <person name="Persicke M."/>
            <person name="Busche T."/>
            <person name="R C."/>
        </authorList>
    </citation>
    <scope>NUCLEOTIDE SEQUENCE [LARGE SCALE GENOMIC DNA]</scope>
    <source>
        <strain evidence="2 3">2019</strain>
    </source>
</reference>
<dbReference type="PANTHER" id="PTHR48079:SF6">
    <property type="entry name" value="NAD(P)-BINDING DOMAIN-CONTAINING PROTEIN-RELATED"/>
    <property type="match status" value="1"/>
</dbReference>
<dbReference type="InterPro" id="IPR051783">
    <property type="entry name" value="NAD(P)-dependent_oxidoreduct"/>
</dbReference>
<dbReference type="EMBL" id="CP046453">
    <property type="protein sequence ID" value="QGU03413.1"/>
    <property type="molecule type" value="Genomic_DNA"/>
</dbReference>
<evidence type="ECO:0000259" key="1">
    <source>
        <dbReference type="Pfam" id="PF13460"/>
    </source>
</evidence>
<gene>
    <name evidence="2" type="ORF">CETAM_00600</name>
</gene>
<feature type="domain" description="NAD(P)-binding" evidence="1">
    <location>
        <begin position="24"/>
        <end position="132"/>
    </location>
</feature>
<dbReference type="Gene3D" id="3.40.50.720">
    <property type="entry name" value="NAD(P)-binding Rossmann-like Domain"/>
    <property type="match status" value="1"/>
</dbReference>
<dbReference type="SUPFAM" id="SSF51735">
    <property type="entry name" value="NAD(P)-binding Rossmann-fold domains"/>
    <property type="match status" value="1"/>
</dbReference>
<organism evidence="2 3">
    <name type="scientific">Corynebacterium comes</name>
    <dbReference type="NCBI Taxonomy" id="2675218"/>
    <lineage>
        <taxon>Bacteria</taxon>
        <taxon>Bacillati</taxon>
        <taxon>Actinomycetota</taxon>
        <taxon>Actinomycetes</taxon>
        <taxon>Mycobacteriales</taxon>
        <taxon>Corynebacteriaceae</taxon>
        <taxon>Corynebacterium</taxon>
    </lineage>
</organism>
<sequence length="514" mass="56682">MATSLPATLDYTARHGTRTVLVTGASGYVGGRLVTELLAAGFQVRASSRRAESLRRFDWSDDAELVEADLTDAHSVARIMAGVDVVFYLVHSMGGRDEDFEETERQTATIVAAAAEEAGVRQIVYLSGLHPRGRQLDDLSKHMRSRERVAKILLEGKTPTLVYRAATLIGSGSASFEMIRHLTERLPVMVAPRWIKNRIEPLAIRDALYYLVRAADLEEPVNREFDIGCGQDYEFADLIRIYGRHKGLRRRVFAVPLPLPMDTLSGGWIGLVTPVPAGLAVPLAQSMAEDAVTEEHDIAEIIPDPPGGLIDYPTAVTLAVKAERGRGVPTSWDRSWTSVGDAADSLPTDPEWTGESVYEDVRSGESDLPAEKVWEVVEGIGGPNGWYSAPSLWRVRGIVDRLIGGPGLGGRRDPLRLAVGDKVDWWRVVELDRPRRLVLAAEMKIDGRAWLVMEVKDRGEGSTYVQRALYAPTGLLGRLYWWSLLPFHALIFPVMLRTILRTAERDNAAGGSTN</sequence>
<dbReference type="EC" id="5.1.3.2" evidence="2"/>
<dbReference type="Pfam" id="PF13460">
    <property type="entry name" value="NAD_binding_10"/>
    <property type="match status" value="1"/>
</dbReference>
<protein>
    <submittedName>
        <fullName evidence="2">UDP-glucose 4-epimerase</fullName>
        <ecNumber evidence="2">5.1.3.2</ecNumber>
    </submittedName>
</protein>
<dbReference type="AlphaFoldDB" id="A0A6B8VGW6"/>
<keyword evidence="3" id="KW-1185">Reference proteome</keyword>
<evidence type="ECO:0000313" key="2">
    <source>
        <dbReference type="EMBL" id="QGU03413.1"/>
    </source>
</evidence>
<dbReference type="InterPro" id="IPR036291">
    <property type="entry name" value="NAD(P)-bd_dom_sf"/>
</dbReference>
<dbReference type="InterPro" id="IPR016040">
    <property type="entry name" value="NAD(P)-bd_dom"/>
</dbReference>
<proteinExistence type="predicted"/>